<feature type="binding site" evidence="1">
    <location>
        <position position="87"/>
    </location>
    <ligand>
        <name>Mg(2+)</name>
        <dbReference type="ChEBI" id="CHEBI:18420"/>
        <label>2</label>
    </ligand>
</feature>
<keyword evidence="1" id="KW-0479">Metal-binding</keyword>
<dbReference type="GO" id="GO:0009030">
    <property type="term" value="F:thiamine-phosphate kinase activity"/>
    <property type="evidence" value="ECO:0007669"/>
    <property type="project" value="UniProtKB-UniRule"/>
</dbReference>
<dbReference type="SUPFAM" id="SSF55326">
    <property type="entry name" value="PurM N-terminal domain-like"/>
    <property type="match status" value="1"/>
</dbReference>
<keyword evidence="1 3" id="KW-0808">Transferase</keyword>
<dbReference type="GO" id="GO:0009229">
    <property type="term" value="P:thiamine diphosphate biosynthetic process"/>
    <property type="evidence" value="ECO:0007669"/>
    <property type="project" value="UniProtKB-UniRule"/>
</dbReference>
<dbReference type="RefSeq" id="WP_121689047.1">
    <property type="nucleotide sequence ID" value="NZ_RCUY01000010.1"/>
</dbReference>
<reference evidence="3 4" key="1">
    <citation type="submission" date="2018-10" db="EMBL/GenBank/DDBJ databases">
        <authorList>
            <person name="Li J."/>
        </authorList>
    </citation>
    <scope>NUCLEOTIDE SEQUENCE [LARGE SCALE GENOMIC DNA]</scope>
    <source>
        <strain evidence="3 4">JCM 11654</strain>
    </source>
</reference>
<feature type="binding site" evidence="1">
    <location>
        <position position="240"/>
    </location>
    <ligand>
        <name>Mg(2+)</name>
        <dbReference type="ChEBI" id="CHEBI:18420"/>
        <label>3</label>
    </ligand>
</feature>
<keyword evidence="1" id="KW-0547">Nucleotide-binding</keyword>
<dbReference type="GO" id="GO:0009228">
    <property type="term" value="P:thiamine biosynthetic process"/>
    <property type="evidence" value="ECO:0007669"/>
    <property type="project" value="UniProtKB-KW"/>
</dbReference>
<feature type="binding site" evidence="1">
    <location>
        <position position="243"/>
    </location>
    <ligand>
        <name>Mg(2+)</name>
        <dbReference type="ChEBI" id="CHEBI:18420"/>
        <label>5</label>
    </ligand>
</feature>
<dbReference type="UniPathway" id="UPA00060">
    <property type="reaction ID" value="UER00142"/>
</dbReference>
<gene>
    <name evidence="1 3" type="primary">thiL</name>
    <name evidence="3" type="ORF">D9V34_12045</name>
</gene>
<keyword evidence="1" id="KW-0067">ATP-binding</keyword>
<feature type="binding site" evidence="1">
    <location>
        <position position="281"/>
    </location>
    <ligand>
        <name>substrate</name>
    </ligand>
</feature>
<evidence type="ECO:0000259" key="2">
    <source>
        <dbReference type="Pfam" id="PF00586"/>
    </source>
</evidence>
<dbReference type="InterPro" id="IPR006283">
    <property type="entry name" value="ThiL-like"/>
</dbReference>
<dbReference type="InterPro" id="IPR036921">
    <property type="entry name" value="PurM-like_N_sf"/>
</dbReference>
<feature type="binding site" evidence="1">
    <location>
        <position position="162"/>
    </location>
    <ligand>
        <name>ATP</name>
        <dbReference type="ChEBI" id="CHEBI:30616"/>
    </ligand>
</feature>
<comment type="caution">
    <text evidence="1">Lacks conserved residue(s) required for the propagation of feature annotation.</text>
</comment>
<feature type="binding site" evidence="1">
    <location>
        <position position="87"/>
    </location>
    <ligand>
        <name>Mg(2+)</name>
        <dbReference type="ChEBI" id="CHEBI:18420"/>
        <label>3</label>
    </ligand>
</feature>
<dbReference type="Gene3D" id="3.30.1330.10">
    <property type="entry name" value="PurM-like, N-terminal domain"/>
    <property type="match status" value="1"/>
</dbReference>
<dbReference type="GO" id="GO:0005524">
    <property type="term" value="F:ATP binding"/>
    <property type="evidence" value="ECO:0007669"/>
    <property type="project" value="UniProtKB-UniRule"/>
</dbReference>
<dbReference type="EC" id="2.7.4.16" evidence="1"/>
<proteinExistence type="inferred from homology"/>
<dbReference type="PANTHER" id="PTHR30270:SF0">
    <property type="entry name" value="THIAMINE-MONOPHOSPHATE KINASE"/>
    <property type="match status" value="1"/>
</dbReference>
<accession>A0A3L7ALJ3</accession>
<dbReference type="OrthoDB" id="9802811at2"/>
<evidence type="ECO:0000256" key="1">
    <source>
        <dbReference type="HAMAP-Rule" id="MF_02128"/>
    </source>
</evidence>
<dbReference type="EMBL" id="RCUY01000010">
    <property type="protein sequence ID" value="RLP81353.1"/>
    <property type="molecule type" value="Genomic_DNA"/>
</dbReference>
<comment type="pathway">
    <text evidence="1">Cofactor biosynthesis; thiamine diphosphate biosynthesis; thiamine diphosphate from thiamine phosphate: step 1/1.</text>
</comment>
<dbReference type="AlphaFoldDB" id="A0A3L7ALJ3"/>
<dbReference type="NCBIfam" id="TIGR01379">
    <property type="entry name" value="thiL"/>
    <property type="match status" value="1"/>
</dbReference>
<dbReference type="InterPro" id="IPR036676">
    <property type="entry name" value="PurM-like_C_sf"/>
</dbReference>
<dbReference type="Pfam" id="PF00586">
    <property type="entry name" value="AIRS"/>
    <property type="match status" value="1"/>
</dbReference>
<feature type="binding site" evidence="1">
    <location>
        <position position="87"/>
    </location>
    <ligand>
        <name>Mg(2+)</name>
        <dbReference type="ChEBI" id="CHEBI:18420"/>
        <label>4</label>
    </ligand>
</feature>
<feature type="domain" description="PurM-like N-terminal" evidence="2">
    <location>
        <begin position="40"/>
        <end position="152"/>
    </location>
</feature>
<evidence type="ECO:0000313" key="3">
    <source>
        <dbReference type="EMBL" id="RLP81353.1"/>
    </source>
</evidence>
<keyword evidence="1" id="KW-0784">Thiamine biosynthesis</keyword>
<feature type="binding site" evidence="1">
    <location>
        <position position="137"/>
    </location>
    <ligand>
        <name>Mg(2+)</name>
        <dbReference type="ChEBI" id="CHEBI:18420"/>
        <label>1</label>
    </ligand>
</feature>
<feature type="binding site" evidence="1">
    <location>
        <position position="42"/>
    </location>
    <ligand>
        <name>Mg(2+)</name>
        <dbReference type="ChEBI" id="CHEBI:18420"/>
        <label>3</label>
    </ligand>
</feature>
<feature type="binding site" evidence="1">
    <location>
        <position position="58"/>
    </location>
    <ligand>
        <name>Mg(2+)</name>
        <dbReference type="ChEBI" id="CHEBI:18420"/>
        <label>2</label>
    </ligand>
</feature>
<comment type="similarity">
    <text evidence="1">Belongs to the thiamine-monophosphate kinase family.</text>
</comment>
<keyword evidence="1 3" id="KW-0418">Kinase</keyword>
<feature type="binding site" evidence="1">
    <location>
        <position position="58"/>
    </location>
    <ligand>
        <name>Mg(2+)</name>
        <dbReference type="ChEBI" id="CHEBI:18420"/>
        <label>1</label>
    </ligand>
</feature>
<feature type="binding site" evidence="1">
    <location>
        <position position="42"/>
    </location>
    <ligand>
        <name>Mg(2+)</name>
        <dbReference type="ChEBI" id="CHEBI:18420"/>
        <label>4</label>
    </ligand>
</feature>
<keyword evidence="4" id="KW-1185">Reference proteome</keyword>
<organism evidence="3 4">
    <name type="scientific">Mycetocola lacteus</name>
    <dbReference type="NCBI Taxonomy" id="76637"/>
    <lineage>
        <taxon>Bacteria</taxon>
        <taxon>Bacillati</taxon>
        <taxon>Actinomycetota</taxon>
        <taxon>Actinomycetes</taxon>
        <taxon>Micrococcales</taxon>
        <taxon>Microbacteriaceae</taxon>
        <taxon>Mycetocola</taxon>
    </lineage>
</organism>
<feature type="binding site" evidence="1">
    <location>
        <position position="65"/>
    </location>
    <ligand>
        <name>substrate</name>
    </ligand>
</feature>
<dbReference type="CDD" id="cd02194">
    <property type="entry name" value="ThiL"/>
    <property type="match status" value="1"/>
</dbReference>
<feature type="binding site" evidence="1">
    <location>
        <position position="56"/>
    </location>
    <ligand>
        <name>Mg(2+)</name>
        <dbReference type="ChEBI" id="CHEBI:18420"/>
        <label>4</label>
    </ligand>
</feature>
<dbReference type="PIRSF" id="PIRSF005303">
    <property type="entry name" value="Thiam_monoph_kin"/>
    <property type="match status" value="1"/>
</dbReference>
<feature type="binding site" evidence="1">
    <location>
        <position position="57"/>
    </location>
    <ligand>
        <name>Mg(2+)</name>
        <dbReference type="ChEBI" id="CHEBI:18420"/>
        <label>1</label>
    </ligand>
</feature>
<comment type="caution">
    <text evidence="3">The sequence shown here is derived from an EMBL/GenBank/DDBJ whole genome shotgun (WGS) entry which is preliminary data.</text>
</comment>
<feature type="binding site" evidence="1">
    <location>
        <position position="324"/>
    </location>
    <ligand>
        <name>substrate</name>
    </ligand>
</feature>
<feature type="binding site" evidence="1">
    <location>
        <begin position="136"/>
        <end position="137"/>
    </location>
    <ligand>
        <name>ATP</name>
        <dbReference type="ChEBI" id="CHEBI:30616"/>
    </ligand>
</feature>
<keyword evidence="1" id="KW-0460">Magnesium</keyword>
<name>A0A3L7ALJ3_9MICO</name>
<feature type="binding site" evidence="1">
    <location>
        <position position="242"/>
    </location>
    <ligand>
        <name>ATP</name>
        <dbReference type="ChEBI" id="CHEBI:30616"/>
    </ligand>
</feature>
<sequence length="335" mass="34369">MSETPASSVPRRVRDASEAEILDRLLPRYAAARGAEVGPGDDAAVMIQLGDRYVVTTDMMIHGPDFRWAWHTPFELGWKAAVTNLADVYAMGARPTGLVIALAATADTELTALEELADGLTAACARLAPGCAVVGGDLSVSDTFTIAITAFGDLEDRAPVLRSGARVGDVIALAGDAGRAAHGLDLLFAEGVDAAGVPNADATAALRAREPELVAAQLTPNPPIPAGIDAALAGATSMMDVSDGLALDASRIARASSVALDLDTAAFAAEPNLERALRGGEDHALLATFPATSTLPEPFRAIGVVRAGAGVLRDGAPLTGKLGWDPYTAWDGQLG</sequence>
<comment type="catalytic activity">
    <reaction evidence="1">
        <text>thiamine phosphate + ATP = thiamine diphosphate + ADP</text>
        <dbReference type="Rhea" id="RHEA:15913"/>
        <dbReference type="ChEBI" id="CHEBI:30616"/>
        <dbReference type="ChEBI" id="CHEBI:37575"/>
        <dbReference type="ChEBI" id="CHEBI:58937"/>
        <dbReference type="ChEBI" id="CHEBI:456216"/>
        <dbReference type="EC" id="2.7.4.16"/>
    </reaction>
</comment>
<dbReference type="Proteomes" id="UP000269438">
    <property type="component" value="Unassembled WGS sequence"/>
</dbReference>
<protein>
    <recommendedName>
        <fullName evidence="1">Thiamine-monophosphate kinase</fullName>
        <shortName evidence="1">TMP kinase</shortName>
        <shortName evidence="1">Thiamine-phosphate kinase</shortName>
        <ecNumber evidence="1">2.7.4.16</ecNumber>
    </recommendedName>
</protein>
<evidence type="ECO:0000313" key="4">
    <source>
        <dbReference type="Proteomes" id="UP000269438"/>
    </source>
</evidence>
<dbReference type="PANTHER" id="PTHR30270">
    <property type="entry name" value="THIAMINE-MONOPHOSPHATE KINASE"/>
    <property type="match status" value="1"/>
</dbReference>
<dbReference type="GO" id="GO:0000287">
    <property type="term" value="F:magnesium ion binding"/>
    <property type="evidence" value="ECO:0007669"/>
    <property type="project" value="UniProtKB-UniRule"/>
</dbReference>
<comment type="miscellaneous">
    <text evidence="1">Reaction mechanism of ThiL seems to utilize a direct, inline transfer of the gamma-phosphate of ATP to TMP rather than a phosphorylated enzyme intermediate.</text>
</comment>
<comment type="function">
    <text evidence="1">Catalyzes the ATP-dependent phosphorylation of thiamine-monophosphate (TMP) to form thiamine-pyrophosphate (TPP), the active form of vitamin B1.</text>
</comment>
<dbReference type="Gene3D" id="3.90.650.10">
    <property type="entry name" value="PurM-like C-terminal domain"/>
    <property type="match status" value="1"/>
</dbReference>
<dbReference type="HAMAP" id="MF_02128">
    <property type="entry name" value="TMP_kinase"/>
    <property type="match status" value="1"/>
</dbReference>
<dbReference type="SUPFAM" id="SSF56042">
    <property type="entry name" value="PurM C-terminal domain-like"/>
    <property type="match status" value="1"/>
</dbReference>
<dbReference type="InterPro" id="IPR016188">
    <property type="entry name" value="PurM-like_N"/>
</dbReference>